<reference evidence="1" key="1">
    <citation type="journal article" date="2015" name="Nature">
        <title>Complex archaea that bridge the gap between prokaryotes and eukaryotes.</title>
        <authorList>
            <person name="Spang A."/>
            <person name="Saw J.H."/>
            <person name="Jorgensen S.L."/>
            <person name="Zaremba-Niedzwiedzka K."/>
            <person name="Martijn J."/>
            <person name="Lind A.E."/>
            <person name="van Eijk R."/>
            <person name="Schleper C."/>
            <person name="Guy L."/>
            <person name="Ettema T.J."/>
        </authorList>
    </citation>
    <scope>NUCLEOTIDE SEQUENCE</scope>
</reference>
<proteinExistence type="predicted"/>
<dbReference type="AlphaFoldDB" id="A0A0F9ISA2"/>
<evidence type="ECO:0000313" key="1">
    <source>
        <dbReference type="EMBL" id="KKM22794.1"/>
    </source>
</evidence>
<name>A0A0F9ISA2_9ZZZZ</name>
<organism evidence="1">
    <name type="scientific">marine sediment metagenome</name>
    <dbReference type="NCBI Taxonomy" id="412755"/>
    <lineage>
        <taxon>unclassified sequences</taxon>
        <taxon>metagenomes</taxon>
        <taxon>ecological metagenomes</taxon>
    </lineage>
</organism>
<protein>
    <submittedName>
        <fullName evidence="1">Uncharacterized protein</fullName>
    </submittedName>
</protein>
<sequence>MWKEISKDNITDIEKFGEVINTLQIPLPVELKQILGKHNMISFIQESEDIILTAAFRNDPELNVFVLYFAHSKGAEEIPQIEFAVREHAKLIKSIITKFGKIVIIDKCVIEMNRALTPEIFPNFEDRCVEIYKEEGLELFQKANCSKGVTLVRMI</sequence>
<gene>
    <name evidence="1" type="ORF">LCGC14_1621690</name>
</gene>
<comment type="caution">
    <text evidence="1">The sequence shown here is derived from an EMBL/GenBank/DDBJ whole genome shotgun (WGS) entry which is preliminary data.</text>
</comment>
<accession>A0A0F9ISA2</accession>
<dbReference type="EMBL" id="LAZR01013259">
    <property type="protein sequence ID" value="KKM22794.1"/>
    <property type="molecule type" value="Genomic_DNA"/>
</dbReference>